<sequence length="209" mass="23533">MALVSRDHQLYLEDGSANSACLWLSRAVLSRTGCRPPFPDVDQQPDKITSQAVSCVEADVEQSIEGQKARMFGCCIQRREKEYRWCQMSSIYRAVSLNQLRITSNRCFFEAENLVHRARRGSRQADNCWHNGPEERCLQPAKHLATEDETTGEISYGLDVMCTSPSLAPSSATRQLHHVGPHLESLHLPHEATDQPSLTDLDNRLAREG</sequence>
<dbReference type="AlphaFoldDB" id="A0A059JER7"/>
<reference evidence="2 3" key="1">
    <citation type="submission" date="2014-02" db="EMBL/GenBank/DDBJ databases">
        <title>The Genome Sequence of Trichophyton interdigitale MR816.</title>
        <authorList>
            <consortium name="The Broad Institute Genomics Platform"/>
            <person name="Cuomo C.A."/>
            <person name="White T.C."/>
            <person name="Graser Y."/>
            <person name="Martinez-Rossi N."/>
            <person name="Heitman J."/>
            <person name="Young S.K."/>
            <person name="Zeng Q."/>
            <person name="Gargeya S."/>
            <person name="Abouelleil A."/>
            <person name="Alvarado L."/>
            <person name="Chapman S.B."/>
            <person name="Gainer-Dewar J."/>
            <person name="Goldberg J."/>
            <person name="Griggs A."/>
            <person name="Gujja S."/>
            <person name="Hansen M."/>
            <person name="Howarth C."/>
            <person name="Imamovic A."/>
            <person name="Larimer J."/>
            <person name="Martinez D."/>
            <person name="Murphy C."/>
            <person name="Pearson M.D."/>
            <person name="Persinoti G."/>
            <person name="Poon T."/>
            <person name="Priest M."/>
            <person name="Roberts A.D."/>
            <person name="Saif S."/>
            <person name="Shea T.D."/>
            <person name="Sykes S.N."/>
            <person name="Wortman J."/>
            <person name="Nusbaum C."/>
            <person name="Birren B."/>
        </authorList>
    </citation>
    <scope>NUCLEOTIDE SEQUENCE [LARGE SCALE GENOMIC DNA]</scope>
    <source>
        <strain evidence="2 3">MR816</strain>
    </source>
</reference>
<name>A0A059JER7_TRIIM</name>
<gene>
    <name evidence="2" type="ORF">H109_01805</name>
</gene>
<evidence type="ECO:0000256" key="1">
    <source>
        <dbReference type="SAM" id="MobiDB-lite"/>
    </source>
</evidence>
<keyword evidence="3" id="KW-1185">Reference proteome</keyword>
<accession>A0A059JER7</accession>
<proteinExistence type="predicted"/>
<dbReference type="OrthoDB" id="10532432at2759"/>
<protein>
    <submittedName>
        <fullName evidence="2">Uncharacterized protein</fullName>
    </submittedName>
</protein>
<dbReference type="Proteomes" id="UP000024533">
    <property type="component" value="Unassembled WGS sequence"/>
</dbReference>
<organism evidence="2 3">
    <name type="scientific">Trichophyton interdigitale (strain MR816)</name>
    <dbReference type="NCBI Taxonomy" id="1215338"/>
    <lineage>
        <taxon>Eukaryota</taxon>
        <taxon>Fungi</taxon>
        <taxon>Dikarya</taxon>
        <taxon>Ascomycota</taxon>
        <taxon>Pezizomycotina</taxon>
        <taxon>Eurotiomycetes</taxon>
        <taxon>Eurotiomycetidae</taxon>
        <taxon>Onygenales</taxon>
        <taxon>Arthrodermataceae</taxon>
        <taxon>Trichophyton</taxon>
    </lineage>
</organism>
<dbReference type="EMBL" id="AOKY01000138">
    <property type="protein sequence ID" value="KDB26381.1"/>
    <property type="molecule type" value="Genomic_DNA"/>
</dbReference>
<comment type="caution">
    <text evidence="2">The sequence shown here is derived from an EMBL/GenBank/DDBJ whole genome shotgun (WGS) entry which is preliminary data.</text>
</comment>
<feature type="region of interest" description="Disordered" evidence="1">
    <location>
        <begin position="186"/>
        <end position="209"/>
    </location>
</feature>
<dbReference type="HOGENOM" id="CLU_1316245_0_0_1"/>
<evidence type="ECO:0000313" key="3">
    <source>
        <dbReference type="Proteomes" id="UP000024533"/>
    </source>
</evidence>
<evidence type="ECO:0000313" key="2">
    <source>
        <dbReference type="EMBL" id="KDB26381.1"/>
    </source>
</evidence>